<feature type="domain" description="PucR C-terminal helix-turn-helix" evidence="3">
    <location>
        <begin position="344"/>
        <end position="400"/>
    </location>
</feature>
<dbReference type="EMBL" id="MLBF01000012">
    <property type="protein sequence ID" value="OLN31972.1"/>
    <property type="molecule type" value="Genomic_DNA"/>
</dbReference>
<evidence type="ECO:0000259" key="2">
    <source>
        <dbReference type="Pfam" id="PF05651"/>
    </source>
</evidence>
<feature type="domain" description="CdaR GGDEF-like" evidence="4">
    <location>
        <begin position="145"/>
        <end position="289"/>
    </location>
</feature>
<evidence type="ECO:0000256" key="1">
    <source>
        <dbReference type="ARBA" id="ARBA00006754"/>
    </source>
</evidence>
<dbReference type="RefSeq" id="WP_075364712.1">
    <property type="nucleotide sequence ID" value="NZ_MLBF01000012.1"/>
</dbReference>
<sequence length="406" mass="45418">MLVLTHDLVQPIVDKMVQIIGKNINIMNEQAIIIACRDLDRLGSFHRWAAQVIQSGRTIEVFTNDIDPSSGGKPGINLPIIFKGQIVGVVGITGLPEEIGVSAKLVRTSVELMLDQLQLKEQLNLELRAKERFLGDLCNGDIEVSEEIFLTRASVLGFDLSVPRYAIVFDIDDFNENLKTRSSIHNLPPDELAVQLFKEEILQSAARTKGFGGKEILTHAGGSKIVVFKDFAGSDRNQSKKEAESIIEKVQRAIQHDVGITTTVGVGRLYQHYSGYSNSLREAVEAISIGRSLRSGGHIFWSEEMPLENLLTAAPKQVLEDYIHAVMGTFLTERFANQREEIFQTLEALFENNLSLTQTAHALFLHRNTILFRLEKIEKLTGYKPATSFDQAIKLKLAIMAWRYLS</sequence>
<dbReference type="Proteomes" id="UP000186102">
    <property type="component" value="Unassembled WGS sequence"/>
</dbReference>
<reference evidence="5 6" key="1">
    <citation type="submission" date="2016-09" db="EMBL/GenBank/DDBJ databases">
        <title>Complete genome of Desulfosporosinus sp. OL.</title>
        <authorList>
            <person name="Mardanov A."/>
            <person name="Beletsky A."/>
            <person name="Panova A."/>
            <person name="Karnachuk O."/>
            <person name="Ravin N."/>
        </authorList>
    </citation>
    <scope>NUCLEOTIDE SEQUENCE [LARGE SCALE GENOMIC DNA]</scope>
    <source>
        <strain evidence="5 6">OL</strain>
    </source>
</reference>
<comment type="caution">
    <text evidence="5">The sequence shown here is derived from an EMBL/GenBank/DDBJ whole genome shotgun (WGS) entry which is preliminary data.</text>
</comment>
<dbReference type="InterPro" id="IPR025736">
    <property type="entry name" value="PucR_C-HTH_dom"/>
</dbReference>
<accession>A0A1Q8QXA4</accession>
<dbReference type="Pfam" id="PF05651">
    <property type="entry name" value="Diacid_rec"/>
    <property type="match status" value="1"/>
</dbReference>
<protein>
    <submittedName>
        <fullName evidence="5">Sugar diacid utilization regulator SdaR</fullName>
    </submittedName>
</protein>
<dbReference type="InterPro" id="IPR008599">
    <property type="entry name" value="Diacid_rec"/>
</dbReference>
<dbReference type="InterPro" id="IPR042070">
    <property type="entry name" value="PucR_C-HTH_sf"/>
</dbReference>
<dbReference type="OrthoDB" id="212459at2"/>
<dbReference type="Pfam" id="PF13556">
    <property type="entry name" value="HTH_30"/>
    <property type="match status" value="1"/>
</dbReference>
<dbReference type="InterPro" id="IPR051448">
    <property type="entry name" value="CdaR-like_regulators"/>
</dbReference>
<organism evidence="5 6">
    <name type="scientific">Desulfosporosinus metallidurans</name>
    <dbReference type="NCBI Taxonomy" id="1888891"/>
    <lineage>
        <taxon>Bacteria</taxon>
        <taxon>Bacillati</taxon>
        <taxon>Bacillota</taxon>
        <taxon>Clostridia</taxon>
        <taxon>Eubacteriales</taxon>
        <taxon>Desulfitobacteriaceae</taxon>
        <taxon>Desulfosporosinus</taxon>
    </lineage>
</organism>
<comment type="similarity">
    <text evidence="1">Belongs to the CdaR family.</text>
</comment>
<dbReference type="PANTHER" id="PTHR33744:SF15">
    <property type="entry name" value="CARBOHYDRATE DIACID REGULATOR"/>
    <property type="match status" value="1"/>
</dbReference>
<dbReference type="Gene3D" id="1.10.10.2840">
    <property type="entry name" value="PucR C-terminal helix-turn-helix domain"/>
    <property type="match status" value="1"/>
</dbReference>
<dbReference type="STRING" id="1888891.DSOL_2065"/>
<evidence type="ECO:0000259" key="3">
    <source>
        <dbReference type="Pfam" id="PF13556"/>
    </source>
</evidence>
<feature type="domain" description="Putative sugar diacid recognition" evidence="2">
    <location>
        <begin position="4"/>
        <end position="136"/>
    </location>
</feature>
<dbReference type="Pfam" id="PF17853">
    <property type="entry name" value="GGDEF_2"/>
    <property type="match status" value="1"/>
</dbReference>
<evidence type="ECO:0000259" key="4">
    <source>
        <dbReference type="Pfam" id="PF17853"/>
    </source>
</evidence>
<keyword evidence="6" id="KW-1185">Reference proteome</keyword>
<evidence type="ECO:0000313" key="5">
    <source>
        <dbReference type="EMBL" id="OLN31972.1"/>
    </source>
</evidence>
<evidence type="ECO:0000313" key="6">
    <source>
        <dbReference type="Proteomes" id="UP000186102"/>
    </source>
</evidence>
<proteinExistence type="inferred from homology"/>
<dbReference type="InterPro" id="IPR041522">
    <property type="entry name" value="CdaR_GGDEF"/>
</dbReference>
<dbReference type="PANTHER" id="PTHR33744">
    <property type="entry name" value="CARBOHYDRATE DIACID REGULATOR"/>
    <property type="match status" value="1"/>
</dbReference>
<dbReference type="AlphaFoldDB" id="A0A1Q8QXA4"/>
<gene>
    <name evidence="5" type="ORF">DSOL_2065</name>
</gene>
<name>A0A1Q8QXA4_9FIRM</name>